<feature type="compositionally biased region" description="Basic residues" evidence="1">
    <location>
        <begin position="279"/>
        <end position="299"/>
    </location>
</feature>
<feature type="region of interest" description="Disordered" evidence="1">
    <location>
        <begin position="150"/>
        <end position="169"/>
    </location>
</feature>
<accession>A0A1E1IS57</accession>
<proteinExistence type="predicted"/>
<sequence>MSQSLSRSGTATGSASRSASGSRSSSNSMRLPEPSAGQATVNDSGCAPAAAAATPSNDAGQPEIPEKEVASIFIGMGPAGRTVTLTELTDYLKSKAIDPENVKDVRLRGRCAFADTTTVEEARNLIAKLDNQDYKGKFRLAVQMSKQTMAEAKENKRKRQEARGTKPVDESRYVNGGRQVFVNLGPAGKDIPNDIIRSKIEAITSVTRFERRGYCMYVDVPSAEDTKRVVAALNNMMIGDVRVLVHISTAVRKRERERSPQRVRDIPRRENDRHDRDTRHHRRRSDSREVRHRHHRSRRSYTPSSRSTSSYSSRSRSHSRGRRSYSPASEDSRDRRNRRGGYHGNEHRRGGRVERGGDRRERRSDDRRSDDRRVRR</sequence>
<evidence type="ECO:0000256" key="1">
    <source>
        <dbReference type="SAM" id="MobiDB-lite"/>
    </source>
</evidence>
<feature type="region of interest" description="Disordered" evidence="1">
    <location>
        <begin position="252"/>
        <end position="376"/>
    </location>
</feature>
<feature type="compositionally biased region" description="Basic and acidic residues" evidence="1">
    <location>
        <begin position="344"/>
        <end position="376"/>
    </location>
</feature>
<feature type="compositionally biased region" description="Basic and acidic residues" evidence="1">
    <location>
        <begin position="252"/>
        <end position="278"/>
    </location>
</feature>
<feature type="region of interest" description="Disordered" evidence="1">
    <location>
        <begin position="1"/>
        <end position="63"/>
    </location>
</feature>
<feature type="compositionally biased region" description="Low complexity" evidence="1">
    <location>
        <begin position="300"/>
        <end position="314"/>
    </location>
</feature>
<reference evidence="2" key="1">
    <citation type="submission" date="2012-08" db="EMBL/GenBank/DDBJ databases">
        <title>Comparative genomics of metastatic and non-metastatic Leishmania guyanensis provides insights into polygenic factors involved in Leishmania RNA virus infection.</title>
        <authorList>
            <person name="Smith D."/>
            <person name="Hertz-Fowler C."/>
            <person name="Martin R."/>
            <person name="Dickens N."/>
            <person name="Fasel N."/>
            <person name="Falquet L."/>
            <person name="Beverley S."/>
            <person name="Zangger H."/>
            <person name="Calderon-Copete S."/>
            <person name="Mottram J."/>
            <person name="Xenarios I."/>
        </authorList>
    </citation>
    <scope>NUCLEOTIDE SEQUENCE</scope>
    <source>
        <strain evidence="2">MHOM/BR/75/M4147/SSU:IR2SAT-LUC</strain>
    </source>
</reference>
<dbReference type="EMBL" id="CALQ01000203">
    <property type="protein sequence ID" value="CCM13154.1"/>
    <property type="molecule type" value="Genomic_DNA"/>
</dbReference>
<feature type="compositionally biased region" description="Low complexity" evidence="1">
    <location>
        <begin position="1"/>
        <end position="26"/>
    </location>
</feature>
<organism evidence="2">
    <name type="scientific">Leishmania guyanensis</name>
    <dbReference type="NCBI Taxonomy" id="5670"/>
    <lineage>
        <taxon>Eukaryota</taxon>
        <taxon>Discoba</taxon>
        <taxon>Euglenozoa</taxon>
        <taxon>Kinetoplastea</taxon>
        <taxon>Metakinetoplastina</taxon>
        <taxon>Trypanosomatida</taxon>
        <taxon>Trypanosomatidae</taxon>
        <taxon>Leishmaniinae</taxon>
        <taxon>Leishmania</taxon>
        <taxon>Leishmania guyanensis species complex</taxon>
    </lineage>
</organism>
<evidence type="ECO:0000313" key="2">
    <source>
        <dbReference type="EMBL" id="CCM13154.1"/>
    </source>
</evidence>
<name>A0A1E1IS57_LEIGU</name>
<gene>
    <name evidence="2" type="primary">LgM4147LRVhigh.07.00221.00030</name>
    <name evidence="2" type="ORF">BN36_0706670</name>
</gene>
<protein>
    <submittedName>
        <fullName evidence="2">Putative splicing factor ptsr1-like protein</fullName>
    </submittedName>
</protein>
<dbReference type="AlphaFoldDB" id="A0A1E1IS57"/>